<dbReference type="Proteomes" id="UP000886059">
    <property type="component" value="Unassembled WGS sequence"/>
</dbReference>
<evidence type="ECO:0000256" key="3">
    <source>
        <dbReference type="ARBA" id="ARBA00022694"/>
    </source>
</evidence>
<organism evidence="7">
    <name type="scientific">Chlorobaculum parvum</name>
    <dbReference type="NCBI Taxonomy" id="274539"/>
    <lineage>
        <taxon>Bacteria</taxon>
        <taxon>Pseudomonadati</taxon>
        <taxon>Chlorobiota</taxon>
        <taxon>Chlorobiia</taxon>
        <taxon>Chlorobiales</taxon>
        <taxon>Chlorobiaceae</taxon>
        <taxon>Chlorobaculum</taxon>
    </lineage>
</organism>
<dbReference type="Pfam" id="PF01509">
    <property type="entry name" value="TruB_N"/>
    <property type="match status" value="1"/>
</dbReference>
<evidence type="ECO:0000313" key="7">
    <source>
        <dbReference type="EMBL" id="HHE07708.1"/>
    </source>
</evidence>
<name>A0A7C5DG19_9CHLB</name>
<keyword evidence="3 5" id="KW-0819">tRNA processing</keyword>
<comment type="caution">
    <text evidence="7">The sequence shown here is derived from an EMBL/GenBank/DDBJ whole genome shotgun (WGS) entry which is preliminary data.</text>
</comment>
<evidence type="ECO:0000259" key="6">
    <source>
        <dbReference type="Pfam" id="PF01509"/>
    </source>
</evidence>
<dbReference type="AlphaFoldDB" id="A0A7C5DG19"/>
<comment type="similarity">
    <text evidence="2 5">Belongs to the pseudouridine synthase TruB family. Type 1 subfamily.</text>
</comment>
<evidence type="ECO:0000256" key="1">
    <source>
        <dbReference type="ARBA" id="ARBA00000385"/>
    </source>
</evidence>
<proteinExistence type="inferred from homology"/>
<dbReference type="InterPro" id="IPR002501">
    <property type="entry name" value="PsdUridine_synth_N"/>
</dbReference>
<accession>A0A7C5DG19</accession>
<comment type="catalytic activity">
    <reaction evidence="1 5">
        <text>uridine(55) in tRNA = pseudouridine(55) in tRNA</text>
        <dbReference type="Rhea" id="RHEA:42532"/>
        <dbReference type="Rhea" id="RHEA-COMP:10101"/>
        <dbReference type="Rhea" id="RHEA-COMP:10102"/>
        <dbReference type="ChEBI" id="CHEBI:65314"/>
        <dbReference type="ChEBI" id="CHEBI:65315"/>
        <dbReference type="EC" id="5.4.99.25"/>
    </reaction>
</comment>
<dbReference type="GO" id="GO:1990481">
    <property type="term" value="P:mRNA pseudouridine synthesis"/>
    <property type="evidence" value="ECO:0007669"/>
    <property type="project" value="TreeGrafter"/>
</dbReference>
<dbReference type="InterPro" id="IPR014780">
    <property type="entry name" value="tRNA_psdUridine_synth_TruB"/>
</dbReference>
<feature type="active site" description="Nucleophile" evidence="5">
    <location>
        <position position="54"/>
    </location>
</feature>
<dbReference type="Gene3D" id="3.30.2350.10">
    <property type="entry name" value="Pseudouridine synthase"/>
    <property type="match status" value="1"/>
</dbReference>
<dbReference type="HAMAP" id="MF_01080">
    <property type="entry name" value="TruB_bact"/>
    <property type="match status" value="1"/>
</dbReference>
<feature type="domain" description="Pseudouridine synthase II N-terminal" evidence="6">
    <location>
        <begin position="43"/>
        <end position="188"/>
    </location>
</feature>
<evidence type="ECO:0000256" key="4">
    <source>
        <dbReference type="ARBA" id="ARBA00023235"/>
    </source>
</evidence>
<evidence type="ECO:0000256" key="2">
    <source>
        <dbReference type="ARBA" id="ARBA00005642"/>
    </source>
</evidence>
<dbReference type="GO" id="GO:0031119">
    <property type="term" value="P:tRNA pseudouridine synthesis"/>
    <property type="evidence" value="ECO:0007669"/>
    <property type="project" value="UniProtKB-UniRule"/>
</dbReference>
<protein>
    <recommendedName>
        <fullName evidence="5">tRNA pseudouridine synthase B</fullName>
        <ecNumber evidence="5">5.4.99.25</ecNumber>
    </recommendedName>
    <alternativeName>
        <fullName evidence="5">tRNA pseudouridine(55) synthase</fullName>
        <shortName evidence="5">Psi55 synthase</shortName>
    </alternativeName>
    <alternativeName>
        <fullName evidence="5">tRNA pseudouridylate synthase</fullName>
    </alternativeName>
    <alternativeName>
        <fullName evidence="5">tRNA-uridine isomerase</fullName>
    </alternativeName>
</protein>
<dbReference type="GO" id="GO:0003723">
    <property type="term" value="F:RNA binding"/>
    <property type="evidence" value="ECO:0007669"/>
    <property type="project" value="InterPro"/>
</dbReference>
<dbReference type="InterPro" id="IPR020103">
    <property type="entry name" value="PsdUridine_synth_cat_dom_sf"/>
</dbReference>
<dbReference type="PANTHER" id="PTHR13767">
    <property type="entry name" value="TRNA-PSEUDOURIDINE SYNTHASE"/>
    <property type="match status" value="1"/>
</dbReference>
<comment type="function">
    <text evidence="5">Responsible for synthesis of pseudouridine from uracil-55 in the psi GC loop of transfer RNAs.</text>
</comment>
<dbReference type="GO" id="GO:0160148">
    <property type="term" value="F:tRNA pseudouridine(55) synthase activity"/>
    <property type="evidence" value="ECO:0007669"/>
    <property type="project" value="UniProtKB-EC"/>
</dbReference>
<dbReference type="EC" id="5.4.99.25" evidence="5"/>
<dbReference type="PANTHER" id="PTHR13767:SF2">
    <property type="entry name" value="PSEUDOURIDYLATE SYNTHASE TRUB1"/>
    <property type="match status" value="1"/>
</dbReference>
<dbReference type="NCBIfam" id="TIGR00431">
    <property type="entry name" value="TruB"/>
    <property type="match status" value="1"/>
</dbReference>
<dbReference type="EMBL" id="DRSK01000127">
    <property type="protein sequence ID" value="HHE07708.1"/>
    <property type="molecule type" value="Genomic_DNA"/>
</dbReference>
<reference evidence="7" key="1">
    <citation type="journal article" date="2020" name="mSystems">
        <title>Genome- and Community-Level Interaction Insights into Carbon Utilization and Element Cycling Functions of Hydrothermarchaeota in Hydrothermal Sediment.</title>
        <authorList>
            <person name="Zhou Z."/>
            <person name="Liu Y."/>
            <person name="Xu W."/>
            <person name="Pan J."/>
            <person name="Luo Z.H."/>
            <person name="Li M."/>
        </authorList>
    </citation>
    <scope>NUCLEOTIDE SEQUENCE [LARGE SCALE GENOMIC DNA]</scope>
    <source>
        <strain evidence="7">HyVt-628</strain>
    </source>
</reference>
<dbReference type="CDD" id="cd02573">
    <property type="entry name" value="PseudoU_synth_EcTruB"/>
    <property type="match status" value="1"/>
</dbReference>
<sequence length="240" mass="26408">MTPHTTMPVLSEEGDYLLVDKPLDWTSFDVVAKIRGAYKRNGAKRKVGHCGTLDPKATGLLILATGRKTKTISSLEILDKGYEGTIKLGARTASHDTESEEYDLRDVSALGESAIREAAASMVGERLQQPPMHSAVWHNGKRLYELARQGHEVKERKARRIEIHRFEITGIELPFVHFSITVSKGAYIRVIAHELGELLGVGGYLTALKRASIGQYNLSEAMSVEAIVDEIARAASAIEQ</sequence>
<evidence type="ECO:0000256" key="5">
    <source>
        <dbReference type="HAMAP-Rule" id="MF_01080"/>
    </source>
</evidence>
<keyword evidence="4 5" id="KW-0413">Isomerase</keyword>
<gene>
    <name evidence="5 7" type="primary">truB</name>
    <name evidence="7" type="ORF">ENL01_02165</name>
</gene>
<dbReference type="SUPFAM" id="SSF55120">
    <property type="entry name" value="Pseudouridine synthase"/>
    <property type="match status" value="1"/>
</dbReference>